<dbReference type="Proteomes" id="UP000070353">
    <property type="component" value="Unassembled WGS sequence"/>
</dbReference>
<keyword evidence="1" id="KW-1133">Transmembrane helix</keyword>
<gene>
    <name evidence="2" type="ORF">SORDD24_00374</name>
</gene>
<dbReference type="AlphaFoldDB" id="A0A139QTM4"/>
<keyword evidence="1" id="KW-0472">Membrane</keyword>
<dbReference type="EMBL" id="LQZB01000044">
    <property type="protein sequence ID" value="KXU05912.1"/>
    <property type="molecule type" value="Genomic_DNA"/>
</dbReference>
<name>A0A139QTM4_STROR</name>
<reference evidence="2 3" key="1">
    <citation type="submission" date="2016-01" db="EMBL/GenBank/DDBJ databases">
        <title>Highly variable Streptococcus oralis are common among viridans streptococci isolated from primates.</title>
        <authorList>
            <person name="Denapaite D."/>
            <person name="Rieger M."/>
            <person name="Koendgen S."/>
            <person name="Brueckner R."/>
            <person name="Ochigava I."/>
            <person name="Kappeler P."/>
            <person name="Maetz-Rensing K."/>
            <person name="Leendertz F."/>
            <person name="Hakenbeck R."/>
        </authorList>
    </citation>
    <scope>NUCLEOTIDE SEQUENCE [LARGE SCALE GENOMIC DNA]</scope>
    <source>
        <strain evidence="2 3">DD24</strain>
    </source>
</reference>
<feature type="transmembrane region" description="Helical" evidence="1">
    <location>
        <begin position="106"/>
        <end position="127"/>
    </location>
</feature>
<comment type="caution">
    <text evidence="2">The sequence shown here is derived from an EMBL/GenBank/DDBJ whole genome shotgun (WGS) entry which is preliminary data.</text>
</comment>
<dbReference type="PATRIC" id="fig|1303.84.peg.405"/>
<dbReference type="OrthoDB" id="9967827at2"/>
<feature type="transmembrane region" description="Helical" evidence="1">
    <location>
        <begin position="170"/>
        <end position="189"/>
    </location>
</feature>
<evidence type="ECO:0000313" key="2">
    <source>
        <dbReference type="EMBL" id="KXU05912.1"/>
    </source>
</evidence>
<keyword evidence="1" id="KW-0812">Transmembrane</keyword>
<feature type="transmembrane region" description="Helical" evidence="1">
    <location>
        <begin position="74"/>
        <end position="94"/>
    </location>
</feature>
<evidence type="ECO:0000256" key="1">
    <source>
        <dbReference type="SAM" id="Phobius"/>
    </source>
</evidence>
<evidence type="ECO:0000313" key="3">
    <source>
        <dbReference type="Proteomes" id="UP000070353"/>
    </source>
</evidence>
<feature type="transmembrane region" description="Helical" evidence="1">
    <location>
        <begin position="201"/>
        <end position="221"/>
    </location>
</feature>
<dbReference type="RefSeq" id="WP_061406971.1">
    <property type="nucleotide sequence ID" value="NZ_KQ970759.1"/>
</dbReference>
<proteinExistence type="predicted"/>
<protein>
    <submittedName>
        <fullName evidence="2">Uncharacterized protein</fullName>
    </submittedName>
</protein>
<sequence length="305" mass="36311">MSALSQREKETLINNIKNYQDLRVLSFDKDFKNREKLIYDSSTTSVFGIIVCLFVFILLSHIFELFENEITKNIFFIFASIVILGFFYFVFEFLNKFFLAKIKKFIFIVIPFEFLIFFSSLWLFPYLKNGNWMYCNARLNIVVFLFSMVFTGLQFWRLFKHFPNYLIESLNTLIVPLLAITSILTLIFSPDIIKPEGMLELVVSWGIILFTLTVTLLQMYFEVKSSKNKEIAQQIFQEQLLKNENSIDYNRIVECYYYGGEKYKEKLLSTEKFLVIIVKNELKSLKDLKTYDNYRLYKAIRARNI</sequence>
<feature type="transmembrane region" description="Helical" evidence="1">
    <location>
        <begin position="37"/>
        <end position="62"/>
    </location>
</feature>
<accession>A0A139QTM4</accession>
<organism evidence="2 3">
    <name type="scientific">Streptococcus oralis</name>
    <dbReference type="NCBI Taxonomy" id="1303"/>
    <lineage>
        <taxon>Bacteria</taxon>
        <taxon>Bacillati</taxon>
        <taxon>Bacillota</taxon>
        <taxon>Bacilli</taxon>
        <taxon>Lactobacillales</taxon>
        <taxon>Streptococcaceae</taxon>
        <taxon>Streptococcus</taxon>
    </lineage>
</organism>
<feature type="transmembrane region" description="Helical" evidence="1">
    <location>
        <begin position="139"/>
        <end position="158"/>
    </location>
</feature>